<proteinExistence type="predicted"/>
<dbReference type="SUPFAM" id="SSF47384">
    <property type="entry name" value="Homodimeric domain of signal transducing histidine kinase"/>
    <property type="match status" value="1"/>
</dbReference>
<dbReference type="InterPro" id="IPR003594">
    <property type="entry name" value="HATPase_dom"/>
</dbReference>
<keyword evidence="3" id="KW-0597">Phosphoprotein</keyword>
<dbReference type="SMART" id="SM00387">
    <property type="entry name" value="HATPase_c"/>
    <property type="match status" value="1"/>
</dbReference>
<gene>
    <name evidence="11" type="ORF">JR050_15900</name>
</gene>
<keyword evidence="4" id="KW-0808">Transferase</keyword>
<feature type="transmembrane region" description="Helical" evidence="9">
    <location>
        <begin position="188"/>
        <end position="220"/>
    </location>
</feature>
<evidence type="ECO:0000256" key="1">
    <source>
        <dbReference type="ARBA" id="ARBA00000085"/>
    </source>
</evidence>
<dbReference type="InterPro" id="IPR005467">
    <property type="entry name" value="His_kinase_dom"/>
</dbReference>
<dbReference type="Pfam" id="PF00512">
    <property type="entry name" value="HisKA"/>
    <property type="match status" value="1"/>
</dbReference>
<keyword evidence="6 11" id="KW-0418">Kinase</keyword>
<dbReference type="PRINTS" id="PR00344">
    <property type="entry name" value="BCTRLSENSOR"/>
</dbReference>
<reference evidence="11 12" key="1">
    <citation type="submission" date="2021-02" db="EMBL/GenBank/DDBJ databases">
        <title>Bacillus sp. RD4P76, an endophyte from a halophyte.</title>
        <authorList>
            <person name="Sun J.-Q."/>
        </authorList>
    </citation>
    <scope>NUCLEOTIDE SEQUENCE [LARGE SCALE GENOMIC DNA]</scope>
    <source>
        <strain evidence="11 12">RD4P76</strain>
    </source>
</reference>
<dbReference type="PANTHER" id="PTHR43065:SF10">
    <property type="entry name" value="PEROXIDE STRESS-ACTIVATED HISTIDINE KINASE MAK3"/>
    <property type="match status" value="1"/>
</dbReference>
<dbReference type="InterPro" id="IPR036097">
    <property type="entry name" value="HisK_dim/P_sf"/>
</dbReference>
<dbReference type="InterPro" id="IPR003661">
    <property type="entry name" value="HisK_dim/P_dom"/>
</dbReference>
<dbReference type="SMART" id="SM00388">
    <property type="entry name" value="HisKA"/>
    <property type="match status" value="1"/>
</dbReference>
<feature type="transmembrane region" description="Helical" evidence="9">
    <location>
        <begin position="111"/>
        <end position="131"/>
    </location>
</feature>
<evidence type="ECO:0000256" key="7">
    <source>
        <dbReference type="ARBA" id="ARBA00022840"/>
    </source>
</evidence>
<dbReference type="Pfam" id="PF02518">
    <property type="entry name" value="HATPase_c"/>
    <property type="match status" value="1"/>
</dbReference>
<keyword evidence="8" id="KW-0902">Two-component regulatory system</keyword>
<keyword evidence="5" id="KW-0547">Nucleotide-binding</keyword>
<keyword evidence="9" id="KW-1133">Transmembrane helix</keyword>
<feature type="transmembrane region" description="Helical" evidence="9">
    <location>
        <begin position="73"/>
        <end position="99"/>
    </location>
</feature>
<feature type="domain" description="Histidine kinase" evidence="10">
    <location>
        <begin position="367"/>
        <end position="571"/>
    </location>
</feature>
<keyword evidence="9" id="KW-0812">Transmembrane</keyword>
<name>A0ABS2DL75_9BACI</name>
<dbReference type="InterPro" id="IPR004358">
    <property type="entry name" value="Sig_transdc_His_kin-like_C"/>
</dbReference>
<keyword evidence="12" id="KW-1185">Reference proteome</keyword>
<feature type="transmembrane region" description="Helical" evidence="9">
    <location>
        <begin position="12"/>
        <end position="30"/>
    </location>
</feature>
<evidence type="ECO:0000256" key="5">
    <source>
        <dbReference type="ARBA" id="ARBA00022741"/>
    </source>
</evidence>
<dbReference type="PROSITE" id="PS50109">
    <property type="entry name" value="HIS_KIN"/>
    <property type="match status" value="1"/>
</dbReference>
<evidence type="ECO:0000256" key="3">
    <source>
        <dbReference type="ARBA" id="ARBA00022553"/>
    </source>
</evidence>
<feature type="transmembrane region" description="Helical" evidence="9">
    <location>
        <begin position="143"/>
        <end position="167"/>
    </location>
</feature>
<evidence type="ECO:0000256" key="6">
    <source>
        <dbReference type="ARBA" id="ARBA00022777"/>
    </source>
</evidence>
<sequence length="573" mass="65312">MSSLTPTKPVTNIYLLSLSLAAGILITMTFTIPTLSSFPDWILVLLMSSAIVLLNHYVIFLPPNGNGLSMDSAIYLASIFVFGVEYSLMLLLVNSMVTLIQRRTMEMWKHLFNFSIFTITIITSYFVYILTGGELGQLNLVHLHSYVLALICYLFLNVLFIAFYFWFNSSDRSFTIIRNILKESVSNYVIILASSLSLVTLLVTHPIFNIILFTFIIILISNALREYHLLYEEVSIDKAFREQIMNSIPVGIATYDFRKQKYTLNTTAKQILEIESDQLKEKINKKNTNREFWDIFSSKYNIHNKKLHFNTVQNHYQLLVSRADLLDQYDTAVGKIYSFIDITEIEQLEKRIYQSEKLALLGEISAKAAHEIRNPLTVIYGFLTLMKQSLSDSDKNRFQVPLMLLEFERINSIIDEMLSIAKPKEPSLVEGYVEDILKDVLALYKQSSSQNINIDVDLHPIKLLLDKRQMTQVLYNMIRNSAEAIGFAGTISIFSKVTVDTYQIFIKDDGSGIPLELQKTIFEPFLTSKDSGTGLGLTIVQRIIENHGGSIKLFESSETGTTFIVSLPLQIKT</sequence>
<comment type="catalytic activity">
    <reaction evidence="1">
        <text>ATP + protein L-histidine = ADP + protein N-phospho-L-histidine.</text>
        <dbReference type="EC" id="2.7.13.3"/>
    </reaction>
</comment>
<dbReference type="Gene3D" id="1.10.287.130">
    <property type="match status" value="1"/>
</dbReference>
<evidence type="ECO:0000256" key="4">
    <source>
        <dbReference type="ARBA" id="ARBA00022679"/>
    </source>
</evidence>
<evidence type="ECO:0000259" key="10">
    <source>
        <dbReference type="PROSITE" id="PS50109"/>
    </source>
</evidence>
<dbReference type="SUPFAM" id="SSF55874">
    <property type="entry name" value="ATPase domain of HSP90 chaperone/DNA topoisomerase II/histidine kinase"/>
    <property type="match status" value="1"/>
</dbReference>
<evidence type="ECO:0000256" key="8">
    <source>
        <dbReference type="ARBA" id="ARBA00023012"/>
    </source>
</evidence>
<feature type="transmembrane region" description="Helical" evidence="9">
    <location>
        <begin position="42"/>
        <end position="61"/>
    </location>
</feature>
<evidence type="ECO:0000313" key="11">
    <source>
        <dbReference type="EMBL" id="MBM6619152.1"/>
    </source>
</evidence>
<dbReference type="EC" id="2.7.13.3" evidence="2"/>
<dbReference type="InterPro" id="IPR036890">
    <property type="entry name" value="HATPase_C_sf"/>
</dbReference>
<dbReference type="PANTHER" id="PTHR43065">
    <property type="entry name" value="SENSOR HISTIDINE KINASE"/>
    <property type="match status" value="1"/>
</dbReference>
<dbReference type="Gene3D" id="3.30.565.10">
    <property type="entry name" value="Histidine kinase-like ATPase, C-terminal domain"/>
    <property type="match status" value="1"/>
</dbReference>
<comment type="caution">
    <text evidence="11">The sequence shown here is derived from an EMBL/GenBank/DDBJ whole genome shotgun (WGS) entry which is preliminary data.</text>
</comment>
<evidence type="ECO:0000313" key="12">
    <source>
        <dbReference type="Proteomes" id="UP001518925"/>
    </source>
</evidence>
<keyword evidence="7" id="KW-0067">ATP-binding</keyword>
<dbReference type="EMBL" id="JAFELM010000039">
    <property type="protein sequence ID" value="MBM6619152.1"/>
    <property type="molecule type" value="Genomic_DNA"/>
</dbReference>
<dbReference type="GO" id="GO:0016301">
    <property type="term" value="F:kinase activity"/>
    <property type="evidence" value="ECO:0007669"/>
    <property type="project" value="UniProtKB-KW"/>
</dbReference>
<dbReference type="RefSeq" id="WP_204204506.1">
    <property type="nucleotide sequence ID" value="NZ_JAFELM010000039.1"/>
</dbReference>
<dbReference type="CDD" id="cd00082">
    <property type="entry name" value="HisKA"/>
    <property type="match status" value="1"/>
</dbReference>
<dbReference type="Proteomes" id="UP001518925">
    <property type="component" value="Unassembled WGS sequence"/>
</dbReference>
<evidence type="ECO:0000256" key="2">
    <source>
        <dbReference type="ARBA" id="ARBA00012438"/>
    </source>
</evidence>
<evidence type="ECO:0000256" key="9">
    <source>
        <dbReference type="SAM" id="Phobius"/>
    </source>
</evidence>
<organism evidence="11 12">
    <name type="scientific">Bacillus suaedaesalsae</name>
    <dbReference type="NCBI Taxonomy" id="2810349"/>
    <lineage>
        <taxon>Bacteria</taxon>
        <taxon>Bacillati</taxon>
        <taxon>Bacillota</taxon>
        <taxon>Bacilli</taxon>
        <taxon>Bacillales</taxon>
        <taxon>Bacillaceae</taxon>
        <taxon>Bacillus</taxon>
    </lineage>
</organism>
<accession>A0ABS2DL75</accession>
<protein>
    <recommendedName>
        <fullName evidence="2">histidine kinase</fullName>
        <ecNumber evidence="2">2.7.13.3</ecNumber>
    </recommendedName>
</protein>
<keyword evidence="9" id="KW-0472">Membrane</keyword>